<feature type="non-terminal residue" evidence="1">
    <location>
        <position position="27"/>
    </location>
</feature>
<organism evidence="1">
    <name type="scientific">marine metagenome</name>
    <dbReference type="NCBI Taxonomy" id="408172"/>
    <lineage>
        <taxon>unclassified sequences</taxon>
        <taxon>metagenomes</taxon>
        <taxon>ecological metagenomes</taxon>
    </lineage>
</organism>
<accession>A0A383CE38</accession>
<proteinExistence type="predicted"/>
<dbReference type="EMBL" id="UINC01207989">
    <property type="protein sequence ID" value="SVE30323.1"/>
    <property type="molecule type" value="Genomic_DNA"/>
</dbReference>
<name>A0A383CE38_9ZZZZ</name>
<feature type="non-terminal residue" evidence="1">
    <location>
        <position position="1"/>
    </location>
</feature>
<sequence length="27" mass="3084">LPNIKKYDGLIWGGSSLTIYDDCIEIR</sequence>
<dbReference type="AlphaFoldDB" id="A0A383CE38"/>
<gene>
    <name evidence="1" type="ORF">METZ01_LOCUS483177</name>
</gene>
<protein>
    <submittedName>
        <fullName evidence="1">Uncharacterized protein</fullName>
    </submittedName>
</protein>
<evidence type="ECO:0000313" key="1">
    <source>
        <dbReference type="EMBL" id="SVE30323.1"/>
    </source>
</evidence>
<reference evidence="1" key="1">
    <citation type="submission" date="2018-05" db="EMBL/GenBank/DDBJ databases">
        <authorList>
            <person name="Lanie J.A."/>
            <person name="Ng W.-L."/>
            <person name="Kazmierczak K.M."/>
            <person name="Andrzejewski T.M."/>
            <person name="Davidsen T.M."/>
            <person name="Wayne K.J."/>
            <person name="Tettelin H."/>
            <person name="Glass J.I."/>
            <person name="Rusch D."/>
            <person name="Podicherti R."/>
            <person name="Tsui H.-C.T."/>
            <person name="Winkler M.E."/>
        </authorList>
    </citation>
    <scope>NUCLEOTIDE SEQUENCE</scope>
</reference>